<dbReference type="RefSeq" id="WP_099290786.1">
    <property type="nucleotide sequence ID" value="NZ_JACOOH010000006.1"/>
</dbReference>
<evidence type="ECO:0000256" key="7">
    <source>
        <dbReference type="RuleBase" id="RU003879"/>
    </source>
</evidence>
<name>A0ABR7D3C8_9BACT</name>
<evidence type="ECO:0000256" key="2">
    <source>
        <dbReference type="ARBA" id="ARBA00005811"/>
    </source>
</evidence>
<evidence type="ECO:0000313" key="8">
    <source>
        <dbReference type="EMBL" id="MBC5622434.1"/>
    </source>
</evidence>
<accession>A0ABR7D3C8</accession>
<evidence type="ECO:0000256" key="3">
    <source>
        <dbReference type="ARBA" id="ARBA00022475"/>
    </source>
</evidence>
<dbReference type="Proteomes" id="UP000646484">
    <property type="component" value="Unassembled WGS sequence"/>
</dbReference>
<comment type="similarity">
    <text evidence="2 7">Belongs to the ExbD/TolR family.</text>
</comment>
<proteinExistence type="inferred from homology"/>
<keyword evidence="7" id="KW-0813">Transport</keyword>
<sequence>MAIKRKSKINPNFNMSSMTDIVFLLLIFFMVSSTLINPNALRLLLPQSTNQTSDRPIVVVSIDKNYTFYLNEKVIPFSMLERRLVEELKEQEDPCISLQADKSVPLEQIVKVMNIAKDHKYRLILATTPE</sequence>
<dbReference type="PANTHER" id="PTHR30558">
    <property type="entry name" value="EXBD MEMBRANE COMPONENT OF PMF-DRIVEN MACROMOLECULE IMPORT SYSTEM"/>
    <property type="match status" value="1"/>
</dbReference>
<gene>
    <name evidence="8" type="ORF">H8S64_15140</name>
</gene>
<organism evidence="8 9">
    <name type="scientific">Butyricimonas hominis</name>
    <dbReference type="NCBI Taxonomy" id="2763032"/>
    <lineage>
        <taxon>Bacteria</taxon>
        <taxon>Pseudomonadati</taxon>
        <taxon>Bacteroidota</taxon>
        <taxon>Bacteroidia</taxon>
        <taxon>Bacteroidales</taxon>
        <taxon>Odoribacteraceae</taxon>
        <taxon>Butyricimonas</taxon>
    </lineage>
</organism>
<keyword evidence="5" id="KW-1133">Transmembrane helix</keyword>
<keyword evidence="4 7" id="KW-0812">Transmembrane</keyword>
<dbReference type="Pfam" id="PF02472">
    <property type="entry name" value="ExbD"/>
    <property type="match status" value="1"/>
</dbReference>
<protein>
    <submittedName>
        <fullName evidence="8">Biopolymer transporter ExbD</fullName>
    </submittedName>
</protein>
<dbReference type="InterPro" id="IPR003400">
    <property type="entry name" value="ExbD"/>
</dbReference>
<dbReference type="PANTHER" id="PTHR30558:SF7">
    <property type="entry name" value="TOL-PAL SYSTEM PROTEIN TOLR"/>
    <property type="match status" value="1"/>
</dbReference>
<keyword evidence="3" id="KW-1003">Cell membrane</keyword>
<keyword evidence="6" id="KW-0472">Membrane</keyword>
<evidence type="ECO:0000256" key="6">
    <source>
        <dbReference type="ARBA" id="ARBA00023136"/>
    </source>
</evidence>
<keyword evidence="7" id="KW-0653">Protein transport</keyword>
<comment type="subcellular location">
    <subcellularLocation>
        <location evidence="1">Cell membrane</location>
        <topology evidence="1">Single-pass membrane protein</topology>
    </subcellularLocation>
    <subcellularLocation>
        <location evidence="7">Cell membrane</location>
        <topology evidence="7">Single-pass type II membrane protein</topology>
    </subcellularLocation>
</comment>
<comment type="caution">
    <text evidence="8">The sequence shown here is derived from an EMBL/GenBank/DDBJ whole genome shotgun (WGS) entry which is preliminary data.</text>
</comment>
<keyword evidence="9" id="KW-1185">Reference proteome</keyword>
<evidence type="ECO:0000313" key="9">
    <source>
        <dbReference type="Proteomes" id="UP000646484"/>
    </source>
</evidence>
<evidence type="ECO:0000256" key="4">
    <source>
        <dbReference type="ARBA" id="ARBA00022692"/>
    </source>
</evidence>
<evidence type="ECO:0000256" key="5">
    <source>
        <dbReference type="ARBA" id="ARBA00022989"/>
    </source>
</evidence>
<reference evidence="8 9" key="1">
    <citation type="submission" date="2020-08" db="EMBL/GenBank/DDBJ databases">
        <title>Genome public.</title>
        <authorList>
            <person name="Liu C."/>
            <person name="Sun Q."/>
        </authorList>
    </citation>
    <scope>NUCLEOTIDE SEQUENCE [LARGE SCALE GENOMIC DNA]</scope>
    <source>
        <strain evidence="8 9">NSJ-56</strain>
    </source>
</reference>
<evidence type="ECO:0000256" key="1">
    <source>
        <dbReference type="ARBA" id="ARBA00004162"/>
    </source>
</evidence>
<dbReference type="EMBL" id="JACOOH010000006">
    <property type="protein sequence ID" value="MBC5622434.1"/>
    <property type="molecule type" value="Genomic_DNA"/>
</dbReference>
<dbReference type="Gene3D" id="3.30.420.270">
    <property type="match status" value="1"/>
</dbReference>